<accession>A0AAV5BFK8</accession>
<feature type="domain" description="Terpene synthase N-terminal" evidence="5">
    <location>
        <begin position="266"/>
        <end position="452"/>
    </location>
</feature>
<dbReference type="SFLD" id="SFLDG01014">
    <property type="entry name" value="Terpene_Cyclase_Like_1_N-term"/>
    <property type="match status" value="1"/>
</dbReference>
<dbReference type="FunFam" id="1.50.10.160:FF:000001">
    <property type="entry name" value="Ent-copalyl diphosphate synthase"/>
    <property type="match status" value="1"/>
</dbReference>
<dbReference type="InterPro" id="IPR050148">
    <property type="entry name" value="Terpene_synthase-like"/>
</dbReference>
<dbReference type="GO" id="GO:0009686">
    <property type="term" value="P:gibberellin biosynthetic process"/>
    <property type="evidence" value="ECO:0007669"/>
    <property type="project" value="TreeGrafter"/>
</dbReference>
<reference evidence="6" key="1">
    <citation type="journal article" date="2018" name="DNA Res.">
        <title>Multiple hybrid de novo genome assembly of finger millet, an orphan allotetraploid crop.</title>
        <authorList>
            <person name="Hatakeyama M."/>
            <person name="Aluri S."/>
            <person name="Balachadran M.T."/>
            <person name="Sivarajan S.R."/>
            <person name="Patrignani A."/>
            <person name="Gruter S."/>
            <person name="Poveda L."/>
            <person name="Shimizu-Inatsugi R."/>
            <person name="Baeten J."/>
            <person name="Francoijs K.J."/>
            <person name="Nataraja K.N."/>
            <person name="Reddy Y.A.N."/>
            <person name="Phadnis S."/>
            <person name="Ravikumar R.L."/>
            <person name="Schlapbach R."/>
            <person name="Sreeman S.M."/>
            <person name="Shimizu K.K."/>
        </authorList>
    </citation>
    <scope>NUCLEOTIDE SEQUENCE</scope>
</reference>
<dbReference type="EMBL" id="BQKI01000001">
    <property type="protein sequence ID" value="GJM84544.1"/>
    <property type="molecule type" value="Genomic_DNA"/>
</dbReference>
<dbReference type="GO" id="GO:0009507">
    <property type="term" value="C:chloroplast"/>
    <property type="evidence" value="ECO:0007669"/>
    <property type="project" value="TreeGrafter"/>
</dbReference>
<dbReference type="Gene3D" id="1.50.10.130">
    <property type="entry name" value="Terpene synthase, N-terminal domain"/>
    <property type="match status" value="1"/>
</dbReference>
<dbReference type="FunFam" id="1.50.10.130:FF:000002">
    <property type="entry name" value="Ent-copalyl diphosphate synthase, chloroplastic"/>
    <property type="match status" value="1"/>
</dbReference>
<evidence type="ECO:0000256" key="3">
    <source>
        <dbReference type="ARBA" id="ARBA00022842"/>
    </source>
</evidence>
<dbReference type="PANTHER" id="PTHR31739:SF45">
    <property type="entry name" value="ENT-COPALYL DIPHOSPHATE SYNTHASE AN1, CHLOROPLASTIC"/>
    <property type="match status" value="1"/>
</dbReference>
<protein>
    <recommendedName>
        <fullName evidence="5">Terpene synthase N-terminal domain-containing protein</fullName>
    </recommendedName>
</protein>
<keyword evidence="2" id="KW-0479">Metal-binding</keyword>
<evidence type="ECO:0000256" key="2">
    <source>
        <dbReference type="ARBA" id="ARBA00022723"/>
    </source>
</evidence>
<keyword evidence="3" id="KW-0460">Magnesium</keyword>
<dbReference type="PANTHER" id="PTHR31739">
    <property type="entry name" value="ENT-COPALYL DIPHOSPHATE SYNTHASE, CHLOROPLASTIC"/>
    <property type="match status" value="1"/>
</dbReference>
<organism evidence="6 7">
    <name type="scientific">Eleusine coracana subsp. coracana</name>
    <dbReference type="NCBI Taxonomy" id="191504"/>
    <lineage>
        <taxon>Eukaryota</taxon>
        <taxon>Viridiplantae</taxon>
        <taxon>Streptophyta</taxon>
        <taxon>Embryophyta</taxon>
        <taxon>Tracheophyta</taxon>
        <taxon>Spermatophyta</taxon>
        <taxon>Magnoliopsida</taxon>
        <taxon>Liliopsida</taxon>
        <taxon>Poales</taxon>
        <taxon>Poaceae</taxon>
        <taxon>PACMAD clade</taxon>
        <taxon>Chloridoideae</taxon>
        <taxon>Cynodonteae</taxon>
        <taxon>Eleusininae</taxon>
        <taxon>Eleusine</taxon>
    </lineage>
</organism>
<comment type="cofactor">
    <cofactor evidence="1">
        <name>Mg(2+)</name>
        <dbReference type="ChEBI" id="CHEBI:18420"/>
    </cofactor>
</comment>
<dbReference type="InterPro" id="IPR001906">
    <property type="entry name" value="Terpene_synth_N"/>
</dbReference>
<dbReference type="Proteomes" id="UP001054889">
    <property type="component" value="Unassembled WGS sequence"/>
</dbReference>
<dbReference type="Gene3D" id="1.50.10.160">
    <property type="match status" value="1"/>
</dbReference>
<evidence type="ECO:0000259" key="5">
    <source>
        <dbReference type="Pfam" id="PF01397"/>
    </source>
</evidence>
<dbReference type="SUPFAM" id="SSF48239">
    <property type="entry name" value="Terpenoid cyclases/Protein prenyltransferases"/>
    <property type="match status" value="2"/>
</dbReference>
<dbReference type="SFLD" id="SFLDG01605">
    <property type="entry name" value="Terpene_Cyclase_Like_1_N-term"/>
    <property type="match status" value="1"/>
</dbReference>
<comment type="caution">
    <text evidence="6">The sequence shown here is derived from an EMBL/GenBank/DDBJ whole genome shotgun (WGS) entry which is preliminary data.</text>
</comment>
<dbReference type="InterPro" id="IPR008930">
    <property type="entry name" value="Terpenoid_cyclase/PrenylTrfase"/>
</dbReference>
<gene>
    <name evidence="6" type="primary">ga00225</name>
    <name evidence="6" type="ORF">PR202_ga00225</name>
</gene>
<evidence type="ECO:0000256" key="1">
    <source>
        <dbReference type="ARBA" id="ARBA00001946"/>
    </source>
</evidence>
<evidence type="ECO:0000313" key="6">
    <source>
        <dbReference type="EMBL" id="GJM84544.1"/>
    </source>
</evidence>
<dbReference type="InterPro" id="IPR036965">
    <property type="entry name" value="Terpene_synth_N_sf"/>
</dbReference>
<dbReference type="GO" id="GO:0000287">
    <property type="term" value="F:magnesium ion binding"/>
    <property type="evidence" value="ECO:0007669"/>
    <property type="project" value="TreeGrafter"/>
</dbReference>
<keyword evidence="4" id="KW-0413">Isomerase</keyword>
<dbReference type="GO" id="GO:0010333">
    <property type="term" value="F:terpene synthase activity"/>
    <property type="evidence" value="ECO:0007669"/>
    <property type="project" value="InterPro"/>
</dbReference>
<keyword evidence="7" id="KW-1185">Reference proteome</keyword>
<dbReference type="AlphaFoldDB" id="A0AAV5BFK8"/>
<sequence length="623" mass="69974">MEIHLSPPAPWRWWPRVKGPCRIQGKGVAGPRRGWRAQAGNVSSAKASVELQATFIENKPETVKWPGKPHDLDEYQVVPEAEGTVLQPLIDKVRAMLGSMDDGEISASAYDTAWVALVPKLDGGEGPQFPATVRWIVGNQLPDGSWGDSALFSAYDRMTNTLACVVALTKWSLEPEICKTGLAFLHENMWRLEEEEQESMPIGFEIAFPSLLQIARGLGIDFPYDHPALQSIYANREIKLKRIPKDMMHRVPTSILHSLEGMPELDWGKLLKLQSSNGSFLYSPSATAYALMQTGDNKCFNYIDGIVKKFDGGVPNVYPVDLFEHIWVVDRLERLGISRYFQREIKQCMDYVNRHWTEEGICWARNSNVQDVDDTAMAFRLLRMHGYNVSPSVFKNFEKDGEFFCFVGQSTQAVTGMYNLNRASQIGFQGEDILQRARIFSYDFLRQREARGMLHDKWIIAKDLAGEDTESDEARLSGIDKEIERGMQELAQSLLRSDEKTNNYMTKQTLWNVVRSSYYAAHCPSHMMSRHVSKSNGRGNMLRVGISAVVSSSSAAAWLPRLPTPPHAGLACARRRSTLSPHSAAAQPVGRDVCPHRHAQARLAALLLLRLLAAWPCRCCSAC</sequence>
<evidence type="ECO:0000256" key="4">
    <source>
        <dbReference type="ARBA" id="ARBA00023235"/>
    </source>
</evidence>
<name>A0AAV5BFK8_ELECO</name>
<dbReference type="GO" id="GO:0016853">
    <property type="term" value="F:isomerase activity"/>
    <property type="evidence" value="ECO:0007669"/>
    <property type="project" value="UniProtKB-KW"/>
</dbReference>
<evidence type="ECO:0000313" key="7">
    <source>
        <dbReference type="Proteomes" id="UP001054889"/>
    </source>
</evidence>
<reference evidence="6" key="2">
    <citation type="submission" date="2021-12" db="EMBL/GenBank/DDBJ databases">
        <title>Resequencing data analysis of finger millet.</title>
        <authorList>
            <person name="Hatakeyama M."/>
            <person name="Aluri S."/>
            <person name="Balachadran M.T."/>
            <person name="Sivarajan S.R."/>
            <person name="Poveda L."/>
            <person name="Shimizu-Inatsugi R."/>
            <person name="Schlapbach R."/>
            <person name="Sreeman S.M."/>
            <person name="Shimizu K.K."/>
        </authorList>
    </citation>
    <scope>NUCLEOTIDE SEQUENCE</scope>
</reference>
<proteinExistence type="predicted"/>
<dbReference type="Pfam" id="PF01397">
    <property type="entry name" value="Terpene_synth"/>
    <property type="match status" value="1"/>
</dbReference>